<dbReference type="Pfam" id="PF04255">
    <property type="entry name" value="DUF433"/>
    <property type="match status" value="1"/>
</dbReference>
<dbReference type="Gene3D" id="1.10.10.10">
    <property type="entry name" value="Winged helix-like DNA-binding domain superfamily/Winged helix DNA-binding domain"/>
    <property type="match status" value="1"/>
</dbReference>
<dbReference type="AlphaFoldDB" id="A0A6J7LHD1"/>
<dbReference type="InterPro" id="IPR009057">
    <property type="entry name" value="Homeodomain-like_sf"/>
</dbReference>
<sequence length="109" mass="12152">MTAVAIEPEPVPLVRDQAGRLMVPGARISLDVFVADFKRGKTPESIHEAYETVLLADVHAIFAYYLRHRAEVDSYLSEQEHEGTAIQARIESTDPPEGLRAKLLARLEP</sequence>
<proteinExistence type="predicted"/>
<accession>A0A6J7LHD1</accession>
<organism evidence="1">
    <name type="scientific">freshwater metagenome</name>
    <dbReference type="NCBI Taxonomy" id="449393"/>
    <lineage>
        <taxon>unclassified sequences</taxon>
        <taxon>metagenomes</taxon>
        <taxon>ecological metagenomes</taxon>
    </lineage>
</organism>
<dbReference type="SUPFAM" id="SSF46689">
    <property type="entry name" value="Homeodomain-like"/>
    <property type="match status" value="1"/>
</dbReference>
<gene>
    <name evidence="1" type="ORF">UFOPK3772_03004</name>
</gene>
<reference evidence="1" key="1">
    <citation type="submission" date="2020-05" db="EMBL/GenBank/DDBJ databases">
        <authorList>
            <person name="Chiriac C."/>
            <person name="Salcher M."/>
            <person name="Ghai R."/>
            <person name="Kavagutti S V."/>
        </authorList>
    </citation>
    <scope>NUCLEOTIDE SEQUENCE</scope>
</reference>
<name>A0A6J7LHD1_9ZZZZ</name>
<dbReference type="InterPro" id="IPR036388">
    <property type="entry name" value="WH-like_DNA-bd_sf"/>
</dbReference>
<dbReference type="InterPro" id="IPR007367">
    <property type="entry name" value="DUF433"/>
</dbReference>
<protein>
    <submittedName>
        <fullName evidence="1">Unannotated protein</fullName>
    </submittedName>
</protein>
<dbReference type="EMBL" id="CAFBNE010000146">
    <property type="protein sequence ID" value="CAB4967668.1"/>
    <property type="molecule type" value="Genomic_DNA"/>
</dbReference>
<evidence type="ECO:0000313" key="1">
    <source>
        <dbReference type="EMBL" id="CAB4967668.1"/>
    </source>
</evidence>